<dbReference type="Proteomes" id="UP001159363">
    <property type="component" value="Chromosome 14"/>
</dbReference>
<gene>
    <name evidence="1" type="ORF">PR048_030988</name>
</gene>
<sequence length="3457" mass="394143">MEVLPEVQKSVNLNLLLTYAAASCCGERGSQLAAASQCWNQSQAEQSRAVTHSVSCSLVVEGGQHSAPLQCSLHNFFRDGEGFQFNDTLEYVGLYNVCEEEIRTITGRAYEYRDNFPREYMEDGRGVDGGWEGSRWRMGGEYMEDRRGVYGGWKGSRWRMGGETRAMIAEISYEIANYRNPLHCPVNWDNATDIELCSPWAPHYGIMKNHKSYNNNVLKQRQWGRIQTRVHNESVDNVGSTVHYSTGESPVCMKRSVPRHTTDMRPSSPVYRRLIDKRVPARWVTNPAQMTKCCQRRHLTTRCASLESERDSSNSYIVTRTTKHKRNTRCDMFIVSLLNGLSAIQRQKHALLVHNTEQISLLILLRLSAIICRLSPSSPPLYPASCQTFLHVSESTDTFPQKYIVPQAARLGSVLLRRPHRGIVPRDCALLRHCPNRNKTRLVEFPTRNPRHCFKTRELAGQSGYFEHELTAVWACPPVLFPSWLSKHEACNLDSAGGEWNYQTVDIVRSLREHCSNLTCYSRWENDVQCENTESANCAAEMCSLQAGATDMSGHHVIKTVQFLGIKKYTLRFERGGAAVSYGTAMREVPVVRLFAFHLGEQGSNLGGVVSGFSRVGIVPLVGEFSHVCPIYPRTFILALLHTHLASPSSVLKTFMLRSVQISSLTHLTMSMHPIGGCVGRSGEARHGRVHHVCKSGHRVTSAKWRRWPAVYEDAVHQSERAVSQAQGAFPEPCAANQRISTPTSKTPPRYFVSVYFSTLCAACRGARRIRHGIFKGQEGKNLVGKSGNKFKGKRRGLKQREYRSLVGHKKDRVMFQADVASSYVKKKKWGLYGNVDVMSKKAARHGPAMWTEAGGIIHVTVAIDTRGGRRRNLSVPRDRAELYMNRSACRGVGILARPTSLSLGSPAPEGYNLYLSDIGTWRVLRGSFPVQVGRGEYYETVSPCKWDVASITRLFPRASGTWRVLRGSFPMQVGRGEYYETVSTCKWDVASITRLFPRASGTWLVLRDCFPVQVGRGEYYEALSPCKWDVASITRLYPRASGTWRVLRDCFHMQVGRGKYYETVSPCKWDVVSITRLFPHASGTWRVLRDSFPMQVGRGEYYETVSPCKWDVASITRLFPRASGTWRVLRDCFPMQVGRGEYYETVSPVQVGRGEYYEALSPCKWDVASITRLFPHASGTWRVLRGSFPRASGTWRVLRDCFPVQVGRGEYYEDCFPCKWDVASITRLFSPASGTWRVLRDCFPVQVGRGEYYETLSPCKWDVARLFFPCKWDVASITSFSPASGTGQYYELFPCKWDVASITRLFPRASGTWLSITRLFPRASGTWRVLRDFPHAMDVAVLRDFSLQVDVASITAFPCKWDVAVLRAFPLQVGRGSITSFSLQWDVASIRDFPQVVRAFASSLQVGRGEYYELFPASGRGVLRDFSPASGTCEYYELFPLQVGRGEYTSFSLQVGRGEYYETFPCKWDVAVLRAFPLQVDVASITSFSPCKWDVASITGFPCKWDVASITRLFPCKWDVASITRLFPLQVDVAVLRALSLQVTWLVLRAFPLQVGRGEYYETFPVQVDVQYYEFSPASGTWRVLRDFSLQVDVASITSFPLQVGVAYYETFPLQVYVAVLRAFPCKWTWRVLRDSFPCKWDVQYYELFPCKWDVQYYSFSPASGTGEYYELFPCSGTWRVLRDFSLQYVAVLQLFPASGSASITSSFPCSGRGSITSFPVQVGRGEYYEALSRQVDVASITSFPLQVDVASIRDSFPASGSGEYYELFPMQVGRGSITRLFPASGRGSITRLFPCKWTWRVLQALSPGRGSITRLFPLQVEWLVLRDFSVQVGRGSIRAFPRAMGVASITSLSPCKWDVASITRSFPCKWTWSITRLFPASGRGEYYELFPPASGTWQYYETVSPCKWDVAVLRGFSPASGTWQYYELFPLQVGVASITRLFPMQVGRGEYYETFPASDVAVLRAFPLQVGRGEYYELFPCKGRGEYYELSLQVGRGEYYELFPRASGTWRVLRAFPCKWDVASLQLFPASGRGVLRDFPVQVDVASITGFSPCKWDVASIRLFPCKWDVASITRLFPCKWEWRWDVASITRLFPLQVGRGSITRLFPLQVGRGSITRLFPCKWDVAVLRDLSVQVGRGEYYETLPCKWDVAVLRDCFPAVDVASITRLFPCKWDVASITSSFPCKWDVAVLRLFPCKWDVAVYELFPARGVAVLRGSFHASGTWQYTSCFPCKWEWRVLRLFPVQVGVASITSFPCKWDVASIRDFSRASGTWRVLRDLSRASGTWRVLRDFPLQVEWQYYELSPASGRASITRLFPCKWTWQYYETVSPCKWEWRVLRGSSPAMGRGVLQALSLQVDVARASRNGTWVLRAFPCKWTWRVYEFPSSDVAVRDFPCSGGQISFLMTWLLPCNDVADYELSLQVDVQYTSFSLQVDWIFELFPCKWDWRDGHIRTFPASGTWRYYEAFPCKWDVAVLRAFPCKWAGEYYESFRKWTCSITSFSCKWTWQYYELFPARTCEYYRLFPASDVANFSLQVDVAILRGSFPASGRGSIRDFPCKDVAYTSFPLQVDVASIRGLSLQVGRGSITSSFPQVDVQYYELSLQWDVASITRLFPCNGTWRDYEIFPCKWDVAYYELPCKGTWQYYELFPARDVASITSSFPCNRGDIHLPAVTDVAYTVSCKWDGSIRLSAVAAIASCKWTCEYTSFPAGRGSITGSFLQGVASITAFPCKDVAVLSFPKWGRSSSASDVAVRLPAMSGEYTRLFPAMGRGEYYELFPCKWTCEYYESFPCKWDVASITRLLSPCKWTWQFTRTVSCKWDVAVLRVVPVQVGRGEYYEALSPCKWDVASITRLSPCKWDVASITSFSPCKWDVASITRLFPHASGRGEYYETFPRASGRGEYYETFPMQVGRGEYYETFPHASGRGEYYEALQGRRVYGFPASDVAIRWTWQYTRLFPCKWMAVLRAFPRKWTWQYYELSPCKWTWSIRALSPARGRGEYTVFPARDVAYYESFHASDGRVYAFPCKWDGQYTSFSLQGRGSIRALSCKWDVAYTSSFLQVGRGVLRGFPQVGRGEYYELFPCKWDVASITRLFPASGTWQYYELFLQVDVASITRLSPCKWDVAVLRDFPCKWDVRVYEASLQWDVQYSAFPCKWAWRVLRALSPEVGRASITSSFPASGTWQYYETFPLQWEGEYYETFPAMEWQYYELPLQVGRGEYYVSCSASLHLQWDRIRASAVTSYYELFRQVTCVYSSEGWQYIFLQVGGIRFSARMQFRFPASGRAIELPMQWWFTVSAVTCSIRTFPASGREYEFLKFSCKWDVASIRALSSKTGEYYEFRRIFPHAMGRAVLRDFPAMTWQYYETFPLQVDLFPASGREYYDFPASGLRVLRAFPPASGVAVLQIFPASGTWRVLTDLSPCKWDVRVLRGFYLCKLDVASITETFPRASGRG</sequence>
<protein>
    <submittedName>
        <fullName evidence="1">Uncharacterized protein</fullName>
    </submittedName>
</protein>
<comment type="caution">
    <text evidence="1">The sequence shown here is derived from an EMBL/GenBank/DDBJ whole genome shotgun (WGS) entry which is preliminary data.</text>
</comment>
<reference evidence="1 2" key="1">
    <citation type="submission" date="2023-02" db="EMBL/GenBank/DDBJ databases">
        <title>LHISI_Scaffold_Assembly.</title>
        <authorList>
            <person name="Stuart O.P."/>
            <person name="Cleave R."/>
            <person name="Magrath M.J.L."/>
            <person name="Mikheyev A.S."/>
        </authorList>
    </citation>
    <scope>NUCLEOTIDE SEQUENCE [LARGE SCALE GENOMIC DNA]</scope>
    <source>
        <strain evidence="1">Daus_M_001</strain>
        <tissue evidence="1">Leg muscle</tissue>
    </source>
</reference>
<organism evidence="1 2">
    <name type="scientific">Dryococelus australis</name>
    <dbReference type="NCBI Taxonomy" id="614101"/>
    <lineage>
        <taxon>Eukaryota</taxon>
        <taxon>Metazoa</taxon>
        <taxon>Ecdysozoa</taxon>
        <taxon>Arthropoda</taxon>
        <taxon>Hexapoda</taxon>
        <taxon>Insecta</taxon>
        <taxon>Pterygota</taxon>
        <taxon>Neoptera</taxon>
        <taxon>Polyneoptera</taxon>
        <taxon>Phasmatodea</taxon>
        <taxon>Verophasmatodea</taxon>
        <taxon>Anareolatae</taxon>
        <taxon>Phasmatidae</taxon>
        <taxon>Eurycanthinae</taxon>
        <taxon>Dryococelus</taxon>
    </lineage>
</organism>
<name>A0ABQ9G752_9NEOP</name>
<dbReference type="EMBL" id="JARBHB010000015">
    <property type="protein sequence ID" value="KAJ8867193.1"/>
    <property type="molecule type" value="Genomic_DNA"/>
</dbReference>
<keyword evidence="2" id="KW-1185">Reference proteome</keyword>
<proteinExistence type="predicted"/>
<evidence type="ECO:0000313" key="2">
    <source>
        <dbReference type="Proteomes" id="UP001159363"/>
    </source>
</evidence>
<evidence type="ECO:0000313" key="1">
    <source>
        <dbReference type="EMBL" id="KAJ8867193.1"/>
    </source>
</evidence>
<accession>A0ABQ9G752</accession>